<evidence type="ECO:0000256" key="10">
    <source>
        <dbReference type="ARBA" id="ARBA00023288"/>
    </source>
</evidence>
<evidence type="ECO:0000256" key="4">
    <source>
        <dbReference type="ARBA" id="ARBA00022737"/>
    </source>
</evidence>
<keyword evidence="11" id="KW-0393">Immunoglobulin domain</keyword>
<sequence>MTESWGNLNQITDFKLAERLWVGEAKEVRRVFSEKEPKRGLQKVMKTCEIGAEGRFAGPRELSLWFSLARNSLAMNRRSSLSSVCLFGKVILTCDPGVDRPSRLPVIPLVQWGRVVNLPHHCPFPESKAMLKPLCFLDTAQGLLRAGYLTVNIEPLPPVVAGDAVTLKCNFKTDGRMREIVWYRVTDGGTIKQKIFTFDAMFSTNFSHMESYRRREDLVYQSTVRLPEVRVSDNGPYECHVGIYDRATREKVVLASGNIFLNVMAPPTSIEVVAADTPAPFSRYQAQNFTLVCIVSGGKPAPTVYFKRDGEPIDAVPLSEPLAASSGPLQDSRPFRSLLHRDLDDTKMQRSLSLLDAETRGGRPSTERPSRSLTPDPSSVIQPTTESIPETVVSREFPRWVHSSEPVYFLRHSHTPGSDGTVEVRALLTWTLNPQIDNEALFSCEVKHPALSMPMQAEVTLVAPKGPKIMMTPSRARVGDTVRILVHGFQNEVFPEPMFTWTRVGSRLLDGSAEFDGKELVLERVPAELNGSMYRCMAQNPLGSTDTHTRLIVFENPNIPRGTEDSNVWKQALLWLRSTAFSRGGAQAVRSQASVQFKGPLFLEAFYDHPVTGPKKCFPL</sequence>
<dbReference type="Pfam" id="PF07686">
    <property type="entry name" value="V-set"/>
    <property type="match status" value="1"/>
</dbReference>
<dbReference type="InterPro" id="IPR003599">
    <property type="entry name" value="Ig_sub"/>
</dbReference>
<dbReference type="SUPFAM" id="SSF48726">
    <property type="entry name" value="Immunoglobulin"/>
    <property type="match status" value="3"/>
</dbReference>
<reference evidence="18 19" key="1">
    <citation type="submission" date="2020-12" db="EMBL/GenBank/DDBJ databases">
        <title>De novo assembly of Tibetan sheep genome.</title>
        <authorList>
            <person name="Li X."/>
        </authorList>
    </citation>
    <scope>NUCLEOTIDE SEQUENCE [LARGE SCALE GENOMIC DNA]</scope>
    <source>
        <tissue evidence="18">Heart</tissue>
    </source>
</reference>
<evidence type="ECO:0000256" key="1">
    <source>
        <dbReference type="ARBA" id="ARBA00022475"/>
    </source>
</evidence>
<evidence type="ECO:0000259" key="17">
    <source>
        <dbReference type="PROSITE" id="PS50835"/>
    </source>
</evidence>
<keyword evidence="9" id="KW-0628">Postsynaptic cell membrane</keyword>
<dbReference type="SMART" id="SM00409">
    <property type="entry name" value="IG"/>
    <property type="match status" value="3"/>
</dbReference>
<dbReference type="InterPro" id="IPR013783">
    <property type="entry name" value="Ig-like_fold"/>
</dbReference>
<feature type="domain" description="Ig-like" evidence="17">
    <location>
        <begin position="162"/>
        <end position="255"/>
    </location>
</feature>
<evidence type="ECO:0000256" key="16">
    <source>
        <dbReference type="SAM" id="MobiDB-lite"/>
    </source>
</evidence>
<keyword evidence="6" id="KW-0472">Membrane</keyword>
<keyword evidence="4" id="KW-0677">Repeat</keyword>
<organism evidence="18 19">
    <name type="scientific">Ovis aries</name>
    <name type="common">Sheep</name>
    <dbReference type="NCBI Taxonomy" id="9940"/>
    <lineage>
        <taxon>Eukaryota</taxon>
        <taxon>Metazoa</taxon>
        <taxon>Chordata</taxon>
        <taxon>Craniata</taxon>
        <taxon>Vertebrata</taxon>
        <taxon>Euteleostomi</taxon>
        <taxon>Mammalia</taxon>
        <taxon>Eutheria</taxon>
        <taxon>Laurasiatheria</taxon>
        <taxon>Artiodactyla</taxon>
        <taxon>Ruminantia</taxon>
        <taxon>Pecora</taxon>
        <taxon>Bovidae</taxon>
        <taxon>Caprinae</taxon>
        <taxon>Ovis</taxon>
    </lineage>
</organism>
<dbReference type="PANTHER" id="PTHR23277:SF121">
    <property type="entry name" value="IMMUNOGLOBULIN SUPERFAMILY MEMBER 21"/>
    <property type="match status" value="1"/>
</dbReference>
<dbReference type="GO" id="GO:0045211">
    <property type="term" value="C:postsynaptic membrane"/>
    <property type="evidence" value="ECO:0007669"/>
    <property type="project" value="UniProtKB-SubCell"/>
</dbReference>
<evidence type="ECO:0000256" key="9">
    <source>
        <dbReference type="ARBA" id="ARBA00023257"/>
    </source>
</evidence>
<dbReference type="PROSITE" id="PS50835">
    <property type="entry name" value="IG_LIKE"/>
    <property type="match status" value="2"/>
</dbReference>
<dbReference type="InterPro" id="IPR007110">
    <property type="entry name" value="Ig-like_dom"/>
</dbReference>
<keyword evidence="3" id="KW-0732">Signal</keyword>
<feature type="compositionally biased region" description="Basic and acidic residues" evidence="16">
    <location>
        <begin position="357"/>
        <end position="370"/>
    </location>
</feature>
<dbReference type="EMBL" id="JAEMGP010000002">
    <property type="protein sequence ID" value="KAG5214396.1"/>
    <property type="molecule type" value="Genomic_DNA"/>
</dbReference>
<evidence type="ECO:0000313" key="19">
    <source>
        <dbReference type="Proteomes" id="UP000664991"/>
    </source>
</evidence>
<dbReference type="Proteomes" id="UP000664991">
    <property type="component" value="Unassembled WGS sequence"/>
</dbReference>
<evidence type="ECO:0000256" key="6">
    <source>
        <dbReference type="ARBA" id="ARBA00023136"/>
    </source>
</evidence>
<comment type="subunit">
    <text evidence="14">Interacts (Ig-like 1 domain) with NRXN2 (via Laminin G-like 1 domain) in a trans-interaction manner.</text>
</comment>
<dbReference type="PANTHER" id="PTHR23277">
    <property type="entry name" value="NECTIN-RELATED"/>
    <property type="match status" value="1"/>
</dbReference>
<evidence type="ECO:0000256" key="12">
    <source>
        <dbReference type="ARBA" id="ARBA00055481"/>
    </source>
</evidence>
<dbReference type="GO" id="GO:0005912">
    <property type="term" value="C:adherens junction"/>
    <property type="evidence" value="ECO:0007669"/>
    <property type="project" value="TreeGrafter"/>
</dbReference>
<feature type="compositionally biased region" description="Polar residues" evidence="16">
    <location>
        <begin position="371"/>
        <end position="387"/>
    </location>
</feature>
<dbReference type="AlphaFoldDB" id="A0A836AP68"/>
<protein>
    <recommendedName>
        <fullName evidence="15">Immunoglobulin superfamily member 21</fullName>
    </recommendedName>
</protein>
<evidence type="ECO:0000256" key="5">
    <source>
        <dbReference type="ARBA" id="ARBA00023018"/>
    </source>
</evidence>
<comment type="caution">
    <text evidence="18">The sequence shown here is derived from an EMBL/GenBank/DDBJ whole genome shotgun (WGS) entry which is preliminary data.</text>
</comment>
<dbReference type="FunFam" id="2.60.40.10:FF:000858">
    <property type="entry name" value="Immunoglobin superfamily member 21"/>
    <property type="match status" value="1"/>
</dbReference>
<feature type="region of interest" description="Disordered" evidence="16">
    <location>
        <begin position="352"/>
        <end position="387"/>
    </location>
</feature>
<keyword evidence="1" id="KW-1003">Cell membrane</keyword>
<proteinExistence type="predicted"/>
<evidence type="ECO:0000256" key="7">
    <source>
        <dbReference type="ARBA" id="ARBA00023157"/>
    </source>
</evidence>
<keyword evidence="8" id="KW-0325">Glycoprotein</keyword>
<keyword evidence="2" id="KW-0336">GPI-anchor</keyword>
<dbReference type="InterPro" id="IPR051427">
    <property type="entry name" value="Nectin/Nectin-like"/>
</dbReference>
<comment type="function">
    <text evidence="12">Involved in synaptic inhibition in the brain. Selectively regulates inhibitory presynaptic differentiation through interacting with presynaptic NRXN2.</text>
</comment>
<comment type="subcellular location">
    <subcellularLocation>
        <location evidence="13">Postsynaptic cell membrane</location>
        <topology evidence="13">Lipid-anchor</topology>
        <topology evidence="13">GPI-anchor</topology>
    </subcellularLocation>
</comment>
<evidence type="ECO:0000256" key="14">
    <source>
        <dbReference type="ARBA" id="ARBA00064633"/>
    </source>
</evidence>
<gene>
    <name evidence="18" type="ORF">JEQ12_010182</name>
</gene>
<evidence type="ECO:0000256" key="13">
    <source>
        <dbReference type="ARBA" id="ARBA00060493"/>
    </source>
</evidence>
<evidence type="ECO:0000313" key="18">
    <source>
        <dbReference type="EMBL" id="KAG5214396.1"/>
    </source>
</evidence>
<accession>A0A836AP68</accession>
<dbReference type="GO" id="GO:0098552">
    <property type="term" value="C:side of membrane"/>
    <property type="evidence" value="ECO:0007669"/>
    <property type="project" value="UniProtKB-KW"/>
</dbReference>
<name>A0A836AP68_SHEEP</name>
<evidence type="ECO:0000256" key="8">
    <source>
        <dbReference type="ARBA" id="ARBA00023180"/>
    </source>
</evidence>
<evidence type="ECO:0000256" key="15">
    <source>
        <dbReference type="ARBA" id="ARBA00069707"/>
    </source>
</evidence>
<evidence type="ECO:0000256" key="11">
    <source>
        <dbReference type="ARBA" id="ARBA00023319"/>
    </source>
</evidence>
<dbReference type="GO" id="GO:0007156">
    <property type="term" value="P:homophilic cell adhesion via plasma membrane adhesion molecules"/>
    <property type="evidence" value="ECO:0007669"/>
    <property type="project" value="TreeGrafter"/>
</dbReference>
<evidence type="ECO:0000256" key="3">
    <source>
        <dbReference type="ARBA" id="ARBA00022729"/>
    </source>
</evidence>
<evidence type="ECO:0000256" key="2">
    <source>
        <dbReference type="ARBA" id="ARBA00022622"/>
    </source>
</evidence>
<keyword evidence="10" id="KW-0449">Lipoprotein</keyword>
<keyword evidence="5" id="KW-0770">Synapse</keyword>
<dbReference type="FunFam" id="2.60.40.10:FF:000509">
    <property type="entry name" value="Immunoglobin superfamily member 21"/>
    <property type="match status" value="1"/>
</dbReference>
<dbReference type="InterPro" id="IPR013106">
    <property type="entry name" value="Ig_V-set"/>
</dbReference>
<dbReference type="Gene3D" id="2.60.40.10">
    <property type="entry name" value="Immunoglobulins"/>
    <property type="match status" value="3"/>
</dbReference>
<keyword evidence="7" id="KW-1015">Disulfide bond</keyword>
<feature type="domain" description="Ig-like" evidence="17">
    <location>
        <begin position="467"/>
        <end position="552"/>
    </location>
</feature>
<dbReference type="InterPro" id="IPR036179">
    <property type="entry name" value="Ig-like_dom_sf"/>
</dbReference>
<dbReference type="GO" id="GO:0007157">
    <property type="term" value="P:heterophilic cell-cell adhesion via plasma membrane cell adhesion molecules"/>
    <property type="evidence" value="ECO:0007669"/>
    <property type="project" value="TreeGrafter"/>
</dbReference>